<proteinExistence type="predicted"/>
<feature type="chain" id="PRO_5005568510" evidence="1">
    <location>
        <begin position="20"/>
        <end position="549"/>
    </location>
</feature>
<sequence>MLFCFPPFLVFLLCHPSSEVINLKHSPHSQCFRSSYVSVHTQKKDKITTLHDGLISALAVMGKKHNLASTVSSIHKKKPMITRRIRHFSIWSTHTKPLLTFLCQKNQFKPCAKLTRRGIKYDHIYHYLIDRFSKIHPFQNVLWRPDLSFLNSKFMGTGNSNQKIQQKSCYPNLCALIEDSFLVCNNDYDIPDCSHVVLTISIITPPLLLYHSCSCYCPVSCPVLFLSPVPLFPVPVTCPRWTLQGGSLVSEQFPSSTKLARKPVPPAPLSLTSSPTKILTDLHFLGPPTHHSGPVFSPGCWLSSLVTGILLVVGFLSWSLVAAPGLGYLSWSSAVAPGFWSSLLFIGSCSLIGGHQWCLLGVRSVRSIGFINKRLYFKLLHNSGLPSNWSNFNLSSLNYDIPGHSHVVLTISIITPPYLSTIPAPFPVLYPIISLSHGGGSHPQLLWGIGVLAPKTTPQRGGWVADPIILLGGLCTKLQFVTKGCGTHTHPKTPGGCALKLGFHPHPKVLETQIPSYQLQPHHQHYQQPQYSKFSLRFMSYLLFIILFV</sequence>
<keyword evidence="3" id="KW-1185">Reference proteome</keyword>
<feature type="signal peptide" evidence="1">
    <location>
        <begin position="1"/>
        <end position="19"/>
    </location>
</feature>
<evidence type="ECO:0000313" key="2">
    <source>
        <dbReference type="EMBL" id="KNZ60437.1"/>
    </source>
</evidence>
<dbReference type="VEuPathDB" id="FungiDB:VP01_1553g1"/>
<evidence type="ECO:0000256" key="1">
    <source>
        <dbReference type="SAM" id="SignalP"/>
    </source>
</evidence>
<keyword evidence="1" id="KW-0732">Signal</keyword>
<gene>
    <name evidence="2" type="ORF">VP01_1553g1</name>
</gene>
<dbReference type="Proteomes" id="UP000037035">
    <property type="component" value="Unassembled WGS sequence"/>
</dbReference>
<name>A0A0L6VIQ8_9BASI</name>
<dbReference type="EMBL" id="LAVV01006153">
    <property type="protein sequence ID" value="KNZ60437.1"/>
    <property type="molecule type" value="Genomic_DNA"/>
</dbReference>
<organism evidence="2 3">
    <name type="scientific">Puccinia sorghi</name>
    <dbReference type="NCBI Taxonomy" id="27349"/>
    <lineage>
        <taxon>Eukaryota</taxon>
        <taxon>Fungi</taxon>
        <taxon>Dikarya</taxon>
        <taxon>Basidiomycota</taxon>
        <taxon>Pucciniomycotina</taxon>
        <taxon>Pucciniomycetes</taxon>
        <taxon>Pucciniales</taxon>
        <taxon>Pucciniaceae</taxon>
        <taxon>Puccinia</taxon>
    </lineage>
</organism>
<evidence type="ECO:0000313" key="3">
    <source>
        <dbReference type="Proteomes" id="UP000037035"/>
    </source>
</evidence>
<protein>
    <submittedName>
        <fullName evidence="2">Putative signal peptide protein</fullName>
    </submittedName>
</protein>
<accession>A0A0L6VIQ8</accession>
<dbReference type="AlphaFoldDB" id="A0A0L6VIQ8"/>
<comment type="caution">
    <text evidence="2">The sequence shown here is derived from an EMBL/GenBank/DDBJ whole genome shotgun (WGS) entry which is preliminary data.</text>
</comment>
<reference evidence="2 3" key="1">
    <citation type="submission" date="2015-08" db="EMBL/GenBank/DDBJ databases">
        <title>Next Generation Sequencing and Analysis of the Genome of Puccinia sorghi L Schw, the Causal Agent of Maize Common Rust.</title>
        <authorList>
            <person name="Rochi L."/>
            <person name="Burguener G."/>
            <person name="Darino M."/>
            <person name="Turjanski A."/>
            <person name="Kreff E."/>
            <person name="Dieguez M.J."/>
            <person name="Sacco F."/>
        </authorList>
    </citation>
    <scope>NUCLEOTIDE SEQUENCE [LARGE SCALE GENOMIC DNA]</scope>
    <source>
        <strain evidence="2 3">RO10H11247</strain>
    </source>
</reference>